<proteinExistence type="predicted"/>
<evidence type="ECO:0000256" key="1">
    <source>
        <dbReference type="SAM" id="Coils"/>
    </source>
</evidence>
<evidence type="ECO:0000313" key="3">
    <source>
        <dbReference type="EnsemblProtists" id="EKX52616"/>
    </source>
</evidence>
<name>L1JVK4_GUITC</name>
<keyword evidence="1" id="KW-0175">Coiled coil</keyword>
<reference evidence="3" key="3">
    <citation type="submission" date="2015-06" db="UniProtKB">
        <authorList>
            <consortium name="EnsemblProtists"/>
        </authorList>
    </citation>
    <scope>IDENTIFICATION</scope>
</reference>
<sequence>MKTLLAVAEEKRRRTEAQLEEILRYLRRSKQDVDSGKAEAMSVLKRIEGMMHEETNKVKQLMEVKSEIGKMHKEANMYDVLINNIERATNPQGEIPSVYDKDKQWPLSFQDPPGGRLPFLPAFPHVVHRQPPYPPPQPQVLQVPPGRYAGGRAVY</sequence>
<dbReference type="AlphaFoldDB" id="L1JVK4"/>
<reference evidence="4" key="2">
    <citation type="submission" date="2012-11" db="EMBL/GenBank/DDBJ databases">
        <authorList>
            <person name="Kuo A."/>
            <person name="Curtis B.A."/>
            <person name="Tanifuji G."/>
            <person name="Burki F."/>
            <person name="Gruber A."/>
            <person name="Irimia M."/>
            <person name="Maruyama S."/>
            <person name="Arias M.C."/>
            <person name="Ball S.G."/>
            <person name="Gile G.H."/>
            <person name="Hirakawa Y."/>
            <person name="Hopkins J.F."/>
            <person name="Rensing S.A."/>
            <person name="Schmutz J."/>
            <person name="Symeonidi A."/>
            <person name="Elias M."/>
            <person name="Eveleigh R.J."/>
            <person name="Herman E.K."/>
            <person name="Klute M.J."/>
            <person name="Nakayama T."/>
            <person name="Obornik M."/>
            <person name="Reyes-Prieto A."/>
            <person name="Armbrust E.V."/>
            <person name="Aves S.J."/>
            <person name="Beiko R.G."/>
            <person name="Coutinho P."/>
            <person name="Dacks J.B."/>
            <person name="Durnford D.G."/>
            <person name="Fast N.M."/>
            <person name="Green B.R."/>
            <person name="Grisdale C."/>
            <person name="Hempe F."/>
            <person name="Henrissat B."/>
            <person name="Hoppner M.P."/>
            <person name="Ishida K.-I."/>
            <person name="Kim E."/>
            <person name="Koreny L."/>
            <person name="Kroth P.G."/>
            <person name="Liu Y."/>
            <person name="Malik S.-B."/>
            <person name="Maier U.G."/>
            <person name="McRose D."/>
            <person name="Mock T."/>
            <person name="Neilson J.A."/>
            <person name="Onodera N.T."/>
            <person name="Poole A.M."/>
            <person name="Pritham E.J."/>
            <person name="Richards T.A."/>
            <person name="Rocap G."/>
            <person name="Roy S.W."/>
            <person name="Sarai C."/>
            <person name="Schaack S."/>
            <person name="Shirato S."/>
            <person name="Slamovits C.H."/>
            <person name="Spencer D.F."/>
            <person name="Suzuki S."/>
            <person name="Worden A.Z."/>
            <person name="Zauner S."/>
            <person name="Barry K."/>
            <person name="Bell C."/>
            <person name="Bharti A.K."/>
            <person name="Crow J.A."/>
            <person name="Grimwood J."/>
            <person name="Kramer R."/>
            <person name="Lindquist E."/>
            <person name="Lucas S."/>
            <person name="Salamov A."/>
            <person name="McFadden G.I."/>
            <person name="Lane C.E."/>
            <person name="Keeling P.J."/>
            <person name="Gray M.W."/>
            <person name="Grigoriev I.V."/>
            <person name="Archibald J.M."/>
        </authorList>
    </citation>
    <scope>NUCLEOTIDE SEQUENCE</scope>
    <source>
        <strain evidence="4">CCMP2712</strain>
    </source>
</reference>
<dbReference type="KEGG" id="gtt:GUITHDRAFT_150596"/>
<evidence type="ECO:0000313" key="4">
    <source>
        <dbReference type="Proteomes" id="UP000011087"/>
    </source>
</evidence>
<accession>L1JVK4</accession>
<gene>
    <name evidence="2" type="ORF">GUITHDRAFT_150596</name>
</gene>
<organism evidence="2">
    <name type="scientific">Guillardia theta (strain CCMP2712)</name>
    <name type="common">Cryptophyte</name>
    <dbReference type="NCBI Taxonomy" id="905079"/>
    <lineage>
        <taxon>Eukaryota</taxon>
        <taxon>Cryptophyceae</taxon>
        <taxon>Pyrenomonadales</taxon>
        <taxon>Geminigeraceae</taxon>
        <taxon>Guillardia</taxon>
    </lineage>
</organism>
<dbReference type="EnsemblProtists" id="EKX52616">
    <property type="protein sequence ID" value="EKX52616"/>
    <property type="gene ID" value="GUITHDRAFT_150596"/>
</dbReference>
<dbReference type="Proteomes" id="UP000011087">
    <property type="component" value="Unassembled WGS sequence"/>
</dbReference>
<dbReference type="RefSeq" id="XP_005839596.1">
    <property type="nucleotide sequence ID" value="XM_005839539.1"/>
</dbReference>
<evidence type="ECO:0000313" key="2">
    <source>
        <dbReference type="EMBL" id="EKX52616.1"/>
    </source>
</evidence>
<feature type="coiled-coil region" evidence="1">
    <location>
        <begin position="5"/>
        <end position="64"/>
    </location>
</feature>
<dbReference type="GeneID" id="17309411"/>
<keyword evidence="4" id="KW-1185">Reference proteome</keyword>
<reference evidence="2 4" key="1">
    <citation type="journal article" date="2012" name="Nature">
        <title>Algal genomes reveal evolutionary mosaicism and the fate of nucleomorphs.</title>
        <authorList>
            <consortium name="DOE Joint Genome Institute"/>
            <person name="Curtis B.A."/>
            <person name="Tanifuji G."/>
            <person name="Burki F."/>
            <person name="Gruber A."/>
            <person name="Irimia M."/>
            <person name="Maruyama S."/>
            <person name="Arias M.C."/>
            <person name="Ball S.G."/>
            <person name="Gile G.H."/>
            <person name="Hirakawa Y."/>
            <person name="Hopkins J.F."/>
            <person name="Kuo A."/>
            <person name="Rensing S.A."/>
            <person name="Schmutz J."/>
            <person name="Symeonidi A."/>
            <person name="Elias M."/>
            <person name="Eveleigh R.J."/>
            <person name="Herman E.K."/>
            <person name="Klute M.J."/>
            <person name="Nakayama T."/>
            <person name="Obornik M."/>
            <person name="Reyes-Prieto A."/>
            <person name="Armbrust E.V."/>
            <person name="Aves S.J."/>
            <person name="Beiko R.G."/>
            <person name="Coutinho P."/>
            <person name="Dacks J.B."/>
            <person name="Durnford D.G."/>
            <person name="Fast N.M."/>
            <person name="Green B.R."/>
            <person name="Grisdale C.J."/>
            <person name="Hempel F."/>
            <person name="Henrissat B."/>
            <person name="Hoppner M.P."/>
            <person name="Ishida K."/>
            <person name="Kim E."/>
            <person name="Koreny L."/>
            <person name="Kroth P.G."/>
            <person name="Liu Y."/>
            <person name="Malik S.B."/>
            <person name="Maier U.G."/>
            <person name="McRose D."/>
            <person name="Mock T."/>
            <person name="Neilson J.A."/>
            <person name="Onodera N.T."/>
            <person name="Poole A.M."/>
            <person name="Pritham E.J."/>
            <person name="Richards T.A."/>
            <person name="Rocap G."/>
            <person name="Roy S.W."/>
            <person name="Sarai C."/>
            <person name="Schaack S."/>
            <person name="Shirato S."/>
            <person name="Slamovits C.H."/>
            <person name="Spencer D.F."/>
            <person name="Suzuki S."/>
            <person name="Worden A.Z."/>
            <person name="Zauner S."/>
            <person name="Barry K."/>
            <person name="Bell C."/>
            <person name="Bharti A.K."/>
            <person name="Crow J.A."/>
            <person name="Grimwood J."/>
            <person name="Kramer R."/>
            <person name="Lindquist E."/>
            <person name="Lucas S."/>
            <person name="Salamov A."/>
            <person name="McFadden G.I."/>
            <person name="Lane C.E."/>
            <person name="Keeling P.J."/>
            <person name="Gray M.W."/>
            <person name="Grigoriev I.V."/>
            <person name="Archibald J.M."/>
        </authorList>
    </citation>
    <scope>NUCLEOTIDE SEQUENCE</scope>
    <source>
        <strain evidence="2 4">CCMP2712</strain>
    </source>
</reference>
<dbReference type="HOGENOM" id="CLU_1698881_0_0_1"/>
<protein>
    <submittedName>
        <fullName evidence="2 3">Uncharacterized protein</fullName>
    </submittedName>
</protein>
<dbReference type="PaxDb" id="55529-EKX52616"/>
<dbReference type="EMBL" id="JH992972">
    <property type="protein sequence ID" value="EKX52616.1"/>
    <property type="molecule type" value="Genomic_DNA"/>
</dbReference>